<dbReference type="CDD" id="cd04317">
    <property type="entry name" value="EcAspRS_like_N"/>
    <property type="match status" value="1"/>
</dbReference>
<dbReference type="InterPro" id="IPR004365">
    <property type="entry name" value="NA-bd_OB_tRNA"/>
</dbReference>
<gene>
    <name evidence="8" type="ORF">A3C17_02945</name>
</gene>
<name>A0A1F7U0E0_9BACT</name>
<dbReference type="Gene3D" id="2.40.50.140">
    <property type="entry name" value="Nucleic acid-binding proteins"/>
    <property type="match status" value="1"/>
</dbReference>
<dbReference type="InterPro" id="IPR002312">
    <property type="entry name" value="Asp/Asn-tRNA-synth_IIb"/>
</dbReference>
<evidence type="ECO:0000256" key="1">
    <source>
        <dbReference type="ARBA" id="ARBA00006303"/>
    </source>
</evidence>
<dbReference type="GO" id="GO:0006422">
    <property type="term" value="P:aspartyl-tRNA aminoacylation"/>
    <property type="evidence" value="ECO:0007669"/>
    <property type="project" value="TreeGrafter"/>
</dbReference>
<feature type="domain" description="Aminoacyl-transfer RNA synthetases class-II family profile" evidence="7">
    <location>
        <begin position="143"/>
        <end position="435"/>
    </location>
</feature>
<dbReference type="SUPFAM" id="SSF55681">
    <property type="entry name" value="Class II aaRS and biotin synthetases"/>
    <property type="match status" value="1"/>
</dbReference>
<keyword evidence="4" id="KW-0067">ATP-binding</keyword>
<dbReference type="CDD" id="cd00777">
    <property type="entry name" value="AspRS_core"/>
    <property type="match status" value="1"/>
</dbReference>
<proteinExistence type="inferred from homology"/>
<dbReference type="GO" id="GO:0005737">
    <property type="term" value="C:cytoplasm"/>
    <property type="evidence" value="ECO:0007669"/>
    <property type="project" value="InterPro"/>
</dbReference>
<dbReference type="PANTHER" id="PTHR22594">
    <property type="entry name" value="ASPARTYL/LYSYL-TRNA SYNTHETASE"/>
    <property type="match status" value="1"/>
</dbReference>
<dbReference type="InterPro" id="IPR004115">
    <property type="entry name" value="GAD-like_sf"/>
</dbReference>
<evidence type="ECO:0000256" key="6">
    <source>
        <dbReference type="ARBA" id="ARBA00023146"/>
    </source>
</evidence>
<evidence type="ECO:0000313" key="8">
    <source>
        <dbReference type="EMBL" id="OGL71749.1"/>
    </source>
</evidence>
<dbReference type="STRING" id="1802389.A3C17_02945"/>
<dbReference type="Pfam" id="PF01336">
    <property type="entry name" value="tRNA_anti-codon"/>
    <property type="match status" value="1"/>
</dbReference>
<protein>
    <recommendedName>
        <fullName evidence="7">Aminoacyl-transfer RNA synthetases class-II family profile domain-containing protein</fullName>
    </recommendedName>
</protein>
<dbReference type="PRINTS" id="PR01042">
    <property type="entry name" value="TRNASYNTHASP"/>
</dbReference>
<dbReference type="EMBL" id="MGDX01000006">
    <property type="protein sequence ID" value="OGL71749.1"/>
    <property type="molecule type" value="Genomic_DNA"/>
</dbReference>
<keyword evidence="2" id="KW-0436">Ligase</keyword>
<comment type="caution">
    <text evidence="8">The sequence shown here is derived from an EMBL/GenBank/DDBJ whole genome shotgun (WGS) entry which is preliminary data.</text>
</comment>
<evidence type="ECO:0000259" key="7">
    <source>
        <dbReference type="PROSITE" id="PS50862"/>
    </source>
</evidence>
<comment type="similarity">
    <text evidence="1">Belongs to the class-II aminoacyl-tRNA synthetase family. Type 1 subfamily.</text>
</comment>
<dbReference type="Gene3D" id="3.30.930.10">
    <property type="entry name" value="Bira Bifunctional Protein, Domain 2"/>
    <property type="match status" value="2"/>
</dbReference>
<organism evidence="8 9">
    <name type="scientific">Candidatus Uhrbacteria bacterium RIFCSPHIGHO2_02_FULL_53_13</name>
    <dbReference type="NCBI Taxonomy" id="1802389"/>
    <lineage>
        <taxon>Bacteria</taxon>
        <taxon>Candidatus Uhriibacteriota</taxon>
    </lineage>
</organism>
<dbReference type="InterPro" id="IPR047089">
    <property type="entry name" value="Asp-tRNA-ligase_1_N"/>
</dbReference>
<dbReference type="NCBIfam" id="TIGR00459">
    <property type="entry name" value="aspS_bact"/>
    <property type="match status" value="1"/>
</dbReference>
<dbReference type="InterPro" id="IPR047090">
    <property type="entry name" value="AspRS_core"/>
</dbReference>
<dbReference type="InterPro" id="IPR006195">
    <property type="entry name" value="aa-tRNA-synth_II"/>
</dbReference>
<accession>A0A1F7U0E0</accession>
<dbReference type="InterPro" id="IPR004364">
    <property type="entry name" value="Aa-tRNA-synt_II"/>
</dbReference>
<reference evidence="8 9" key="1">
    <citation type="journal article" date="2016" name="Nat. Commun.">
        <title>Thousands of microbial genomes shed light on interconnected biogeochemical processes in an aquifer system.</title>
        <authorList>
            <person name="Anantharaman K."/>
            <person name="Brown C.T."/>
            <person name="Hug L.A."/>
            <person name="Sharon I."/>
            <person name="Castelle C.J."/>
            <person name="Probst A.J."/>
            <person name="Thomas B.C."/>
            <person name="Singh A."/>
            <person name="Wilkins M.J."/>
            <person name="Karaoz U."/>
            <person name="Brodie E.L."/>
            <person name="Williams K.H."/>
            <person name="Hubbard S.S."/>
            <person name="Banfield J.F."/>
        </authorList>
    </citation>
    <scope>NUCLEOTIDE SEQUENCE [LARGE SCALE GENOMIC DNA]</scope>
</reference>
<sequence>MKQRILAAETTGKVGEEIEICGWVHARRNMGKVAFLDIRDRSGIVQVVVVPKELDEVSKSLIEGIRPEFVLQIRGTVQARGEKQINANMKTGTVEVLATSIVILNRSETPPFEIDKDTLGVSEDVRLKYRYLDLRSERLTHHIRLRSRFVQACREFLFQRDFTEIETPLLSQATPEGSRDFVVPSRLQPGKFFALPQSPQQYKQLLMVAGFERYFQIARALRDEDPRADRGFEHTQIDIEMSFVDRDQVMQMVEDMMIHAVQTLGFTIKQVPFPRISYQEAMERYGADKFDLRTDEEKEKRILAYAWVVDFPFFEKTENGGWTFTHNPFSNPLPEFRDDLLNGRNVENILTSQYDLVCNGYESGGGSIRAHEAEVLRATYGVMGYSDEETEASVGHILEAFKYGAPPHGGIGLGVERNIMNLTGESYLREVVAFPMTGSGNTSVMHAPGPLPKAVTDELGLEVKPNQ</sequence>
<dbReference type="PANTHER" id="PTHR22594:SF5">
    <property type="entry name" value="ASPARTATE--TRNA LIGASE, MITOCHONDRIAL"/>
    <property type="match status" value="1"/>
</dbReference>
<dbReference type="InterPro" id="IPR004524">
    <property type="entry name" value="Asp-tRNA-ligase_1"/>
</dbReference>
<evidence type="ECO:0000313" key="9">
    <source>
        <dbReference type="Proteomes" id="UP000177097"/>
    </source>
</evidence>
<dbReference type="InterPro" id="IPR012340">
    <property type="entry name" value="NA-bd_OB-fold"/>
</dbReference>
<dbReference type="Pfam" id="PF00152">
    <property type="entry name" value="tRNA-synt_2"/>
    <property type="match status" value="1"/>
</dbReference>
<dbReference type="SUPFAM" id="SSF50249">
    <property type="entry name" value="Nucleic acid-binding proteins"/>
    <property type="match status" value="1"/>
</dbReference>
<keyword evidence="3" id="KW-0547">Nucleotide-binding</keyword>
<evidence type="ECO:0000256" key="5">
    <source>
        <dbReference type="ARBA" id="ARBA00022917"/>
    </source>
</evidence>
<keyword evidence="6" id="KW-0030">Aminoacyl-tRNA synthetase</keyword>
<dbReference type="GO" id="GO:0005524">
    <property type="term" value="F:ATP binding"/>
    <property type="evidence" value="ECO:0007669"/>
    <property type="project" value="UniProtKB-KW"/>
</dbReference>
<keyword evidence="5" id="KW-0648">Protein biosynthesis</keyword>
<dbReference type="GO" id="GO:0003676">
    <property type="term" value="F:nucleic acid binding"/>
    <property type="evidence" value="ECO:0007669"/>
    <property type="project" value="InterPro"/>
</dbReference>
<dbReference type="AlphaFoldDB" id="A0A1F7U0E0"/>
<dbReference type="Gene3D" id="3.30.1360.30">
    <property type="entry name" value="GAD-like domain"/>
    <property type="match status" value="1"/>
</dbReference>
<evidence type="ECO:0000256" key="2">
    <source>
        <dbReference type="ARBA" id="ARBA00022598"/>
    </source>
</evidence>
<dbReference type="InterPro" id="IPR045864">
    <property type="entry name" value="aa-tRNA-synth_II/BPL/LPL"/>
</dbReference>
<dbReference type="GO" id="GO:0004815">
    <property type="term" value="F:aspartate-tRNA ligase activity"/>
    <property type="evidence" value="ECO:0007669"/>
    <property type="project" value="TreeGrafter"/>
</dbReference>
<evidence type="ECO:0000256" key="3">
    <source>
        <dbReference type="ARBA" id="ARBA00022741"/>
    </source>
</evidence>
<evidence type="ECO:0000256" key="4">
    <source>
        <dbReference type="ARBA" id="ARBA00022840"/>
    </source>
</evidence>
<dbReference type="Proteomes" id="UP000177097">
    <property type="component" value="Unassembled WGS sequence"/>
</dbReference>
<dbReference type="PROSITE" id="PS50862">
    <property type="entry name" value="AA_TRNA_LIGASE_II"/>
    <property type="match status" value="1"/>
</dbReference>